<dbReference type="EMBL" id="UINC01006195">
    <property type="protein sequence ID" value="SVA26068.1"/>
    <property type="molecule type" value="Genomic_DNA"/>
</dbReference>
<evidence type="ECO:0000256" key="3">
    <source>
        <dbReference type="ARBA" id="ARBA00022989"/>
    </source>
</evidence>
<evidence type="ECO:0000259" key="8">
    <source>
        <dbReference type="Pfam" id="PF04116"/>
    </source>
</evidence>
<feature type="transmembrane region" description="Helical" evidence="7">
    <location>
        <begin position="37"/>
        <end position="64"/>
    </location>
</feature>
<dbReference type="PANTHER" id="PTHR21624">
    <property type="entry name" value="STEROL DESATURASE-RELATED PROTEIN"/>
    <property type="match status" value="1"/>
</dbReference>
<organism evidence="9">
    <name type="scientific">marine metagenome</name>
    <dbReference type="NCBI Taxonomy" id="408172"/>
    <lineage>
        <taxon>unclassified sequences</taxon>
        <taxon>metagenomes</taxon>
        <taxon>ecological metagenomes</taxon>
    </lineage>
</organism>
<evidence type="ECO:0000256" key="6">
    <source>
        <dbReference type="ARBA" id="ARBA00023136"/>
    </source>
</evidence>
<keyword evidence="2 7" id="KW-0812">Transmembrane</keyword>
<dbReference type="InterPro" id="IPR051689">
    <property type="entry name" value="Sterol_desaturase/TMEM195"/>
</dbReference>
<sequence length="277" mass="32826">MLDLTIYAVPFFFILIVLEILIGNWNKNQSYSKSDTIASLSLFAGNVLVILATKSLFFLFYAQLYEYRIFTIGTNLWGWVAHFIAIDFIFYWFHRASHRVRFLWASHVNHHSSEHLNFATALRQSWTGPFMRPLFYWVLPILGFNPMMILTMGSLATIYGFWTHTEHINKLGVFEWIFVTPSHHRVHHGKDKEYIDHNYANVFIFWDRLFGTFAPEGKPVTYGIRHNIHTYNVFIIAFHEWIALLKDLWSSKKLSNALRYWFRPPGWQPNILETKVD</sequence>
<dbReference type="GO" id="GO:0050479">
    <property type="term" value="F:glyceryl-ether monooxygenase activity"/>
    <property type="evidence" value="ECO:0007669"/>
    <property type="project" value="TreeGrafter"/>
</dbReference>
<feature type="domain" description="Fatty acid hydroxylase" evidence="8">
    <location>
        <begin position="79"/>
        <end position="212"/>
    </location>
</feature>
<feature type="transmembrane region" description="Helical" evidence="7">
    <location>
        <begin position="76"/>
        <end position="93"/>
    </location>
</feature>
<dbReference type="Pfam" id="PF04116">
    <property type="entry name" value="FA_hydroxylase"/>
    <property type="match status" value="1"/>
</dbReference>
<evidence type="ECO:0000256" key="1">
    <source>
        <dbReference type="ARBA" id="ARBA00004127"/>
    </source>
</evidence>
<evidence type="ECO:0000256" key="4">
    <source>
        <dbReference type="ARBA" id="ARBA00023002"/>
    </source>
</evidence>
<comment type="subcellular location">
    <subcellularLocation>
        <location evidence="1">Endomembrane system</location>
        <topology evidence="1">Multi-pass membrane protein</topology>
    </subcellularLocation>
</comment>
<keyword evidence="4" id="KW-0560">Oxidoreductase</keyword>
<proteinExistence type="predicted"/>
<evidence type="ECO:0000256" key="2">
    <source>
        <dbReference type="ARBA" id="ARBA00022692"/>
    </source>
</evidence>
<gene>
    <name evidence="9" type="ORF">METZ01_LOCUS78922</name>
</gene>
<keyword evidence="6 7" id="KW-0472">Membrane</keyword>
<dbReference type="GO" id="GO:0005783">
    <property type="term" value="C:endoplasmic reticulum"/>
    <property type="evidence" value="ECO:0007669"/>
    <property type="project" value="TreeGrafter"/>
</dbReference>
<evidence type="ECO:0000256" key="5">
    <source>
        <dbReference type="ARBA" id="ARBA00023098"/>
    </source>
</evidence>
<keyword evidence="3 7" id="KW-1133">Transmembrane helix</keyword>
<reference evidence="9" key="1">
    <citation type="submission" date="2018-05" db="EMBL/GenBank/DDBJ databases">
        <authorList>
            <person name="Lanie J.A."/>
            <person name="Ng W.-L."/>
            <person name="Kazmierczak K.M."/>
            <person name="Andrzejewski T.M."/>
            <person name="Davidsen T.M."/>
            <person name="Wayne K.J."/>
            <person name="Tettelin H."/>
            <person name="Glass J.I."/>
            <person name="Rusch D."/>
            <person name="Podicherti R."/>
            <person name="Tsui H.-C.T."/>
            <person name="Winkler M.E."/>
        </authorList>
    </citation>
    <scope>NUCLEOTIDE SEQUENCE</scope>
</reference>
<dbReference type="GO" id="GO:0016020">
    <property type="term" value="C:membrane"/>
    <property type="evidence" value="ECO:0007669"/>
    <property type="project" value="GOC"/>
</dbReference>
<dbReference type="GO" id="GO:0005506">
    <property type="term" value="F:iron ion binding"/>
    <property type="evidence" value="ECO:0007669"/>
    <property type="project" value="InterPro"/>
</dbReference>
<dbReference type="PANTHER" id="PTHR21624:SF1">
    <property type="entry name" value="ALKYLGLYCEROL MONOOXYGENASE"/>
    <property type="match status" value="1"/>
</dbReference>
<dbReference type="InterPro" id="IPR006694">
    <property type="entry name" value="Fatty_acid_hydroxylase"/>
</dbReference>
<keyword evidence="5" id="KW-0443">Lipid metabolism</keyword>
<protein>
    <recommendedName>
        <fullName evidence="8">Fatty acid hydroxylase domain-containing protein</fullName>
    </recommendedName>
</protein>
<evidence type="ECO:0000256" key="7">
    <source>
        <dbReference type="SAM" id="Phobius"/>
    </source>
</evidence>
<accession>A0A381UEK6</accession>
<feature type="transmembrane region" description="Helical" evidence="7">
    <location>
        <begin position="134"/>
        <end position="162"/>
    </location>
</feature>
<evidence type="ECO:0000313" key="9">
    <source>
        <dbReference type="EMBL" id="SVA26068.1"/>
    </source>
</evidence>
<feature type="transmembrane region" description="Helical" evidence="7">
    <location>
        <begin position="6"/>
        <end position="25"/>
    </location>
</feature>
<dbReference type="AlphaFoldDB" id="A0A381UEK6"/>
<dbReference type="GO" id="GO:0008610">
    <property type="term" value="P:lipid biosynthetic process"/>
    <property type="evidence" value="ECO:0007669"/>
    <property type="project" value="InterPro"/>
</dbReference>
<name>A0A381UEK6_9ZZZZ</name>
<dbReference type="GO" id="GO:0006643">
    <property type="term" value="P:membrane lipid metabolic process"/>
    <property type="evidence" value="ECO:0007669"/>
    <property type="project" value="TreeGrafter"/>
</dbReference>